<feature type="compositionally biased region" description="Gly residues" evidence="1">
    <location>
        <begin position="68"/>
        <end position="79"/>
    </location>
</feature>
<dbReference type="Proteomes" id="UP001603013">
    <property type="component" value="Unassembled WGS sequence"/>
</dbReference>
<accession>A0ABW6YEM3</accession>
<dbReference type="PANTHER" id="PTHR33133:SF1">
    <property type="entry name" value="EXPRESSED PROTEIN-RELATED"/>
    <property type="match status" value="1"/>
</dbReference>
<protein>
    <recommendedName>
        <fullName evidence="3">DUF7847 domain-containing protein</fullName>
    </recommendedName>
</protein>
<dbReference type="RefSeq" id="WP_391935436.1">
    <property type="nucleotide sequence ID" value="NZ_JBIBSM010000009.1"/>
</dbReference>
<evidence type="ECO:0000259" key="3">
    <source>
        <dbReference type="Pfam" id="PF25231"/>
    </source>
</evidence>
<comment type="caution">
    <text evidence="4">The sequence shown here is derived from an EMBL/GenBank/DDBJ whole genome shotgun (WGS) entry which is preliminary data.</text>
</comment>
<gene>
    <name evidence="4" type="ORF">ACF05T_19600</name>
</gene>
<reference evidence="4 5" key="1">
    <citation type="submission" date="2024-10" db="EMBL/GenBank/DDBJ databases">
        <title>The Natural Products Discovery Center: Release of the First 8490 Sequenced Strains for Exploring Actinobacteria Biosynthetic Diversity.</title>
        <authorList>
            <person name="Kalkreuter E."/>
            <person name="Kautsar S.A."/>
            <person name="Yang D."/>
            <person name="Bader C.D."/>
            <person name="Teijaro C.N."/>
            <person name="Fluegel L."/>
            <person name="Davis C.M."/>
            <person name="Simpson J.R."/>
            <person name="Lauterbach L."/>
            <person name="Steele A.D."/>
            <person name="Gui C."/>
            <person name="Meng S."/>
            <person name="Li G."/>
            <person name="Viehrig K."/>
            <person name="Ye F."/>
            <person name="Su P."/>
            <person name="Kiefer A.F."/>
            <person name="Nichols A."/>
            <person name="Cepeda A.J."/>
            <person name="Yan W."/>
            <person name="Fan B."/>
            <person name="Jiang Y."/>
            <person name="Adhikari A."/>
            <person name="Zheng C.-J."/>
            <person name="Schuster L."/>
            <person name="Cowan T.M."/>
            <person name="Smanski M.J."/>
            <person name="Chevrette M.G."/>
            <person name="De Carvalho L.P.S."/>
            <person name="Shen B."/>
        </authorList>
    </citation>
    <scope>NUCLEOTIDE SEQUENCE [LARGE SCALE GENOMIC DNA]</scope>
    <source>
        <strain evidence="4 5">NPDC015755</strain>
    </source>
</reference>
<proteinExistence type="predicted"/>
<keyword evidence="2" id="KW-0472">Membrane</keyword>
<dbReference type="InterPro" id="IPR057169">
    <property type="entry name" value="DUF7847"/>
</dbReference>
<keyword evidence="5" id="KW-1185">Reference proteome</keyword>
<feature type="transmembrane region" description="Helical" evidence="2">
    <location>
        <begin position="347"/>
        <end position="375"/>
    </location>
</feature>
<evidence type="ECO:0000256" key="1">
    <source>
        <dbReference type="SAM" id="MobiDB-lite"/>
    </source>
</evidence>
<feature type="transmembrane region" description="Helical" evidence="2">
    <location>
        <begin position="214"/>
        <end position="238"/>
    </location>
</feature>
<dbReference type="Pfam" id="PF25231">
    <property type="entry name" value="DUF7847"/>
    <property type="match status" value="1"/>
</dbReference>
<feature type="transmembrane region" description="Helical" evidence="2">
    <location>
        <begin position="170"/>
        <end position="194"/>
    </location>
</feature>
<organism evidence="4 5">
    <name type="scientific">Streptomyces lateritius</name>
    <dbReference type="NCBI Taxonomy" id="67313"/>
    <lineage>
        <taxon>Bacteria</taxon>
        <taxon>Bacillati</taxon>
        <taxon>Actinomycetota</taxon>
        <taxon>Actinomycetes</taxon>
        <taxon>Kitasatosporales</taxon>
        <taxon>Streptomycetaceae</taxon>
        <taxon>Streptomyces</taxon>
    </lineage>
</organism>
<name>A0ABW6YEM3_9ACTN</name>
<evidence type="ECO:0000256" key="2">
    <source>
        <dbReference type="SAM" id="Phobius"/>
    </source>
</evidence>
<keyword evidence="2" id="KW-0812">Transmembrane</keyword>
<dbReference type="EMBL" id="JBIBSM010000009">
    <property type="protein sequence ID" value="MFF8278286.1"/>
    <property type="molecule type" value="Genomic_DNA"/>
</dbReference>
<feature type="transmembrane region" description="Helical" evidence="2">
    <location>
        <begin position="244"/>
        <end position="264"/>
    </location>
</feature>
<sequence>MNDTPGWTSPGSAPSDGQDGSGVPRPATPGDANGSAPQWSKDQPPAGQWSAPSAPVPGQSTPPQPTAGWGGPGRPGGWGKPPAAKPGVIPLRPLGVGEILDGAVTTLRTYWRTVLTISVTVAVISQVAELLAQRYLVPAPPKLNPDATPAEKLDHAMDSMQSSLIGLGPAFLIMLMATLVSAALLTVVISRAVLGRPVSVGAAWQEARPRLLQLLGLTLLLPLMSAAIMFVCMLPGLLLGGSGGAALAGIGGLGGFVLVIWLMIRFSLASPALMLERQGIVQSMKRSAKLVQGSWWRIFGITLLTQLLIFLVAMIIAIPFATIGIAAEGDGFSGILSGSDPDFGWTFLIITGIGGVITSAITYPISAGVTVLLYVDQRIRREALDLELARAAGLPGYTSGS</sequence>
<evidence type="ECO:0000313" key="4">
    <source>
        <dbReference type="EMBL" id="MFF8278286.1"/>
    </source>
</evidence>
<feature type="domain" description="DUF7847" evidence="3">
    <location>
        <begin position="168"/>
        <end position="375"/>
    </location>
</feature>
<feature type="region of interest" description="Disordered" evidence="1">
    <location>
        <begin position="1"/>
        <end position="85"/>
    </location>
</feature>
<dbReference type="PANTHER" id="PTHR33133">
    <property type="entry name" value="OS08G0107100 PROTEIN-RELATED"/>
    <property type="match status" value="1"/>
</dbReference>
<evidence type="ECO:0000313" key="5">
    <source>
        <dbReference type="Proteomes" id="UP001603013"/>
    </source>
</evidence>
<feature type="compositionally biased region" description="Polar residues" evidence="1">
    <location>
        <begin position="1"/>
        <end position="12"/>
    </location>
</feature>
<feature type="transmembrane region" description="Helical" evidence="2">
    <location>
        <begin position="294"/>
        <end position="327"/>
    </location>
</feature>
<keyword evidence="2" id="KW-1133">Transmembrane helix</keyword>